<reference evidence="2" key="1">
    <citation type="submission" date="2014-09" db="EMBL/GenBank/DDBJ databases">
        <authorList>
            <person name="Mudge J."/>
            <person name="Ramaraj T."/>
            <person name="Lindquist I.E."/>
            <person name="Bharti A.K."/>
            <person name="Sundararajan A."/>
            <person name="Cameron C.T."/>
            <person name="Woodward J.E."/>
            <person name="May G.D."/>
            <person name="Brubaker C."/>
            <person name="Broadhvest J."/>
            <person name="Wilkins T.A."/>
        </authorList>
    </citation>
    <scope>NUCLEOTIDE SEQUENCE</scope>
    <source>
        <strain evidence="2">cv. AKA8401</strain>
    </source>
</reference>
<sequence>MPTFQTWFYMYSNIDATVPGRVLHEIKYDANVLDVVLHVSHKSMPTS</sequence>
<proteinExistence type="predicted"/>
<organism evidence="1 2">
    <name type="scientific">Gossypium arboreum</name>
    <name type="common">Tree cotton</name>
    <name type="synonym">Gossypium nanking</name>
    <dbReference type="NCBI Taxonomy" id="29729"/>
    <lineage>
        <taxon>Eukaryota</taxon>
        <taxon>Viridiplantae</taxon>
        <taxon>Streptophyta</taxon>
        <taxon>Embryophyta</taxon>
        <taxon>Tracheophyta</taxon>
        <taxon>Spermatophyta</taxon>
        <taxon>Magnoliopsida</taxon>
        <taxon>eudicotyledons</taxon>
        <taxon>Gunneridae</taxon>
        <taxon>Pentapetalae</taxon>
        <taxon>rosids</taxon>
        <taxon>malvids</taxon>
        <taxon>Malvales</taxon>
        <taxon>Malvaceae</taxon>
        <taxon>Malvoideae</taxon>
        <taxon>Gossypium</taxon>
    </lineage>
</organism>
<name>A0A0B0P1T8_GOSAR</name>
<evidence type="ECO:0000313" key="1">
    <source>
        <dbReference type="EMBL" id="KHG18837.1"/>
    </source>
</evidence>
<accession>A0A0B0P1T8</accession>
<gene>
    <name evidence="1" type="ORF">F383_23899</name>
</gene>
<dbReference type="Proteomes" id="UP000032142">
    <property type="component" value="Unassembled WGS sequence"/>
</dbReference>
<protein>
    <submittedName>
        <fullName evidence="1">Uncharacterized protein</fullName>
    </submittedName>
</protein>
<dbReference type="AlphaFoldDB" id="A0A0B0P1T8"/>
<keyword evidence="2" id="KW-1185">Reference proteome</keyword>
<dbReference type="EMBL" id="KN411501">
    <property type="protein sequence ID" value="KHG18837.1"/>
    <property type="molecule type" value="Genomic_DNA"/>
</dbReference>
<evidence type="ECO:0000313" key="2">
    <source>
        <dbReference type="Proteomes" id="UP000032142"/>
    </source>
</evidence>